<evidence type="ECO:0000256" key="1">
    <source>
        <dbReference type="SAM" id="MobiDB-lite"/>
    </source>
</evidence>
<dbReference type="Proteomes" id="UP000030021">
    <property type="component" value="Unassembled WGS sequence"/>
</dbReference>
<sequence length="311" mass="34389">MTVRPLPFRPPPARDELLSSWIGRLAKANHCSAEELCGYLGLGQGRVPEHINDLGQVDWTRLCSAVQRTRDEIAAMSLPDTVHHAVRYVSRHDFQHCPGCTEQTPDLALRHWRFAWSLTCETCGQSLAAKYPAGAVSERLLARAARGAQALETAVVNNNLRRLRRMELTLHVVSMLDVGRSASVISANERERSIALAAVDVGKTRPLLGAAIILRANDRTVRGLRRAFPKHGRVIERIRAMSHALDRRLPGRWETEHPTGQKTYGTSRPSASESALQAARQAISELGTEADRQVLLARADAIWKRSGGIES</sequence>
<dbReference type="AlphaFoldDB" id="A0A0A0HIG3"/>
<reference evidence="3 4" key="1">
    <citation type="submission" date="2013-01" db="EMBL/GenBank/DDBJ databases">
        <authorList>
            <person name="Fiebig A."/>
            <person name="Goeker M."/>
            <person name="Klenk H.-P.P."/>
        </authorList>
    </citation>
    <scope>NUCLEOTIDE SEQUENCE [LARGE SCALE GENOMIC DNA]</scope>
    <source>
        <strain evidence="3 4">DSM 17069</strain>
    </source>
</reference>
<dbReference type="eggNOG" id="ENOG502Z80F">
    <property type="taxonomic scope" value="Bacteria"/>
</dbReference>
<feature type="region of interest" description="Disordered" evidence="1">
    <location>
        <begin position="249"/>
        <end position="271"/>
    </location>
</feature>
<evidence type="ECO:0000259" key="2">
    <source>
        <dbReference type="Pfam" id="PF06527"/>
    </source>
</evidence>
<dbReference type="RefSeq" id="WP_075571747.1">
    <property type="nucleotide sequence ID" value="NZ_KN293982.1"/>
</dbReference>
<name>A0A0A0HIG3_9RHOB</name>
<proteinExistence type="predicted"/>
<dbReference type="PATRIC" id="fig|1288298.3.peg.3622"/>
<dbReference type="EMBL" id="AONH01000017">
    <property type="protein sequence ID" value="KGM86469.1"/>
    <property type="molecule type" value="Genomic_DNA"/>
</dbReference>
<organism evidence="3 4">
    <name type="scientific">Roseovarius mucosus DSM 17069</name>
    <dbReference type="NCBI Taxonomy" id="1288298"/>
    <lineage>
        <taxon>Bacteria</taxon>
        <taxon>Pseudomonadati</taxon>
        <taxon>Pseudomonadota</taxon>
        <taxon>Alphaproteobacteria</taxon>
        <taxon>Rhodobacterales</taxon>
        <taxon>Roseobacteraceae</taxon>
        <taxon>Roseovarius</taxon>
    </lineage>
</organism>
<protein>
    <submittedName>
        <fullName evidence="3">TniQ</fullName>
    </submittedName>
</protein>
<comment type="caution">
    <text evidence="3">The sequence shown here is derived from an EMBL/GenBank/DDBJ whole genome shotgun (WGS) entry which is preliminary data.</text>
</comment>
<evidence type="ECO:0000313" key="4">
    <source>
        <dbReference type="Proteomes" id="UP000030021"/>
    </source>
</evidence>
<dbReference type="InterPro" id="IPR009492">
    <property type="entry name" value="TniQ"/>
</dbReference>
<accession>A0A0A0HIG3</accession>
<feature type="domain" description="TniQ" evidence="2">
    <location>
        <begin position="7"/>
        <end position="121"/>
    </location>
</feature>
<feature type="compositionally biased region" description="Polar residues" evidence="1">
    <location>
        <begin position="260"/>
        <end position="271"/>
    </location>
</feature>
<dbReference type="Pfam" id="PF06527">
    <property type="entry name" value="TniQ"/>
    <property type="match status" value="1"/>
</dbReference>
<dbReference type="HOGENOM" id="CLU_1037610_0_0_5"/>
<evidence type="ECO:0000313" key="3">
    <source>
        <dbReference type="EMBL" id="KGM86469.1"/>
    </source>
</evidence>
<feature type="compositionally biased region" description="Basic and acidic residues" evidence="1">
    <location>
        <begin position="249"/>
        <end position="259"/>
    </location>
</feature>
<gene>
    <name evidence="3" type="ORF">rosmuc_03610</name>
</gene>